<dbReference type="AlphaFoldDB" id="A0A848KCE4"/>
<keyword evidence="2 7" id="KW-0732">Signal</keyword>
<evidence type="ECO:0000256" key="2">
    <source>
        <dbReference type="ARBA" id="ARBA00022729"/>
    </source>
</evidence>
<feature type="compositionally biased region" description="Polar residues" evidence="6">
    <location>
        <begin position="58"/>
        <end position="71"/>
    </location>
</feature>
<feature type="region of interest" description="Disordered" evidence="6">
    <location>
        <begin position="52"/>
        <end position="71"/>
    </location>
</feature>
<evidence type="ECO:0000313" key="9">
    <source>
        <dbReference type="Proteomes" id="UP000535543"/>
    </source>
</evidence>
<reference evidence="8 9" key="2">
    <citation type="submission" date="2020-06" db="EMBL/GenBank/DDBJ databases">
        <title>Antribacter stalactiti gen. nov., sp. nov., a new member of the family Nacardiaceae isolated from a cave.</title>
        <authorList>
            <person name="Kim I.S."/>
        </authorList>
    </citation>
    <scope>NUCLEOTIDE SEQUENCE [LARGE SCALE GENOMIC DNA]</scope>
    <source>
        <strain evidence="8 9">YC2-7</strain>
    </source>
</reference>
<dbReference type="Proteomes" id="UP000535543">
    <property type="component" value="Unassembled WGS sequence"/>
</dbReference>
<gene>
    <name evidence="8" type="ORF">FGL95_16000</name>
</gene>
<keyword evidence="1" id="KW-1003">Cell membrane</keyword>
<organism evidence="8 9">
    <name type="scientific">Antrihabitans stalactiti</name>
    <dbReference type="NCBI Taxonomy" id="2584121"/>
    <lineage>
        <taxon>Bacteria</taxon>
        <taxon>Bacillati</taxon>
        <taxon>Actinomycetota</taxon>
        <taxon>Actinomycetes</taxon>
        <taxon>Mycobacteriales</taxon>
        <taxon>Nocardiaceae</taxon>
        <taxon>Antrihabitans</taxon>
    </lineage>
</organism>
<evidence type="ECO:0000256" key="3">
    <source>
        <dbReference type="ARBA" id="ARBA00023136"/>
    </source>
</evidence>
<evidence type="ECO:0000256" key="6">
    <source>
        <dbReference type="SAM" id="MobiDB-lite"/>
    </source>
</evidence>
<sequence length="205" mass="21133">MKNVLRATAVIMGAAALVAGCSTEDRSAAPTTPAVATTTNATVVETTADAPPAVTRPVETSTSLPKAESNISGNGLCLDQDSSGARAALATLPGDGTWKVEHVSDATIGNCPELLWLSAAGGNSAAAPIHVLFFHDGKYMGTATSEPYAFARVASSNDDTVAVEYKWLVGNEAFCCPEGGPVTITYTWNGSRVVMNEQLPKEVTG</sequence>
<feature type="signal peptide" evidence="7">
    <location>
        <begin position="1"/>
        <end position="19"/>
    </location>
</feature>
<evidence type="ECO:0000256" key="1">
    <source>
        <dbReference type="ARBA" id="ARBA00022475"/>
    </source>
</evidence>
<evidence type="ECO:0000256" key="4">
    <source>
        <dbReference type="ARBA" id="ARBA00023139"/>
    </source>
</evidence>
<keyword evidence="5 8" id="KW-0449">Lipoprotein</keyword>
<dbReference type="InterPro" id="IPR025971">
    <property type="entry name" value="LppP/LprE"/>
</dbReference>
<protein>
    <submittedName>
        <fullName evidence="8">LppP/LprE family lipoprotein</fullName>
    </submittedName>
</protein>
<dbReference type="EMBL" id="VCQU01000005">
    <property type="protein sequence ID" value="NMN96543.1"/>
    <property type="molecule type" value="Genomic_DNA"/>
</dbReference>
<evidence type="ECO:0000256" key="7">
    <source>
        <dbReference type="SAM" id="SignalP"/>
    </source>
</evidence>
<keyword evidence="4" id="KW-0564">Palmitate</keyword>
<keyword evidence="3" id="KW-0472">Membrane</keyword>
<dbReference type="Pfam" id="PF14041">
    <property type="entry name" value="Lipoprotein_21"/>
    <property type="match status" value="1"/>
</dbReference>
<evidence type="ECO:0000313" key="8">
    <source>
        <dbReference type="EMBL" id="NMN96543.1"/>
    </source>
</evidence>
<keyword evidence="9" id="KW-1185">Reference proteome</keyword>
<evidence type="ECO:0000256" key="5">
    <source>
        <dbReference type="ARBA" id="ARBA00023288"/>
    </source>
</evidence>
<comment type="caution">
    <text evidence="8">The sequence shown here is derived from an EMBL/GenBank/DDBJ whole genome shotgun (WGS) entry which is preliminary data.</text>
</comment>
<name>A0A848KCE4_9NOCA</name>
<accession>A0A848KCE4</accession>
<dbReference type="RefSeq" id="WP_169588571.1">
    <property type="nucleotide sequence ID" value="NZ_VCQU01000005.1"/>
</dbReference>
<reference evidence="8 9" key="1">
    <citation type="submission" date="2019-05" db="EMBL/GenBank/DDBJ databases">
        <authorList>
            <person name="Lee S.D."/>
        </authorList>
    </citation>
    <scope>NUCLEOTIDE SEQUENCE [LARGE SCALE GENOMIC DNA]</scope>
    <source>
        <strain evidence="8 9">YC2-7</strain>
    </source>
</reference>
<feature type="chain" id="PRO_5039343885" evidence="7">
    <location>
        <begin position="20"/>
        <end position="205"/>
    </location>
</feature>
<dbReference type="PROSITE" id="PS51257">
    <property type="entry name" value="PROKAR_LIPOPROTEIN"/>
    <property type="match status" value="1"/>
</dbReference>
<proteinExistence type="predicted"/>